<proteinExistence type="predicted"/>
<sequence length="72" mass="8490">MDREELKNRIDFNNIQEREIEMITGIPATLIKEDYLVDFEGNFILPISPIEMKLIDKIKDLEAKIIELEKRG</sequence>
<protein>
    <submittedName>
        <fullName evidence="1">Uncharacterized protein</fullName>
    </submittedName>
</protein>
<accession>A0A0F9FS78</accession>
<dbReference type="AlphaFoldDB" id="A0A0F9FS78"/>
<reference evidence="1" key="1">
    <citation type="journal article" date="2015" name="Nature">
        <title>Complex archaea that bridge the gap between prokaryotes and eukaryotes.</title>
        <authorList>
            <person name="Spang A."/>
            <person name="Saw J.H."/>
            <person name="Jorgensen S.L."/>
            <person name="Zaremba-Niedzwiedzka K."/>
            <person name="Martijn J."/>
            <person name="Lind A.E."/>
            <person name="van Eijk R."/>
            <person name="Schleper C."/>
            <person name="Guy L."/>
            <person name="Ettema T.J."/>
        </authorList>
    </citation>
    <scope>NUCLEOTIDE SEQUENCE</scope>
</reference>
<evidence type="ECO:0000313" key="1">
    <source>
        <dbReference type="EMBL" id="KKL81176.1"/>
    </source>
</evidence>
<organism evidence="1">
    <name type="scientific">marine sediment metagenome</name>
    <dbReference type="NCBI Taxonomy" id="412755"/>
    <lineage>
        <taxon>unclassified sequences</taxon>
        <taxon>metagenomes</taxon>
        <taxon>ecological metagenomes</taxon>
    </lineage>
</organism>
<gene>
    <name evidence="1" type="ORF">LCGC14_1997380</name>
</gene>
<name>A0A0F9FS78_9ZZZZ</name>
<comment type="caution">
    <text evidence="1">The sequence shown here is derived from an EMBL/GenBank/DDBJ whole genome shotgun (WGS) entry which is preliminary data.</text>
</comment>
<dbReference type="EMBL" id="LAZR01022640">
    <property type="protein sequence ID" value="KKL81176.1"/>
    <property type="molecule type" value="Genomic_DNA"/>
</dbReference>